<protein>
    <recommendedName>
        <fullName evidence="6">Esterase</fullName>
    </recommendedName>
</protein>
<dbReference type="InterPro" id="IPR000801">
    <property type="entry name" value="Esterase-like"/>
</dbReference>
<comment type="caution">
    <text evidence="4">The sequence shown here is derived from an EMBL/GenBank/DDBJ whole genome shotgun (WGS) entry which is preliminary data.</text>
</comment>
<sequence>MLRRDVLSMVIAGVVGCAGGRTARGAPSMIHEAEDFSSPVDGTSHRLLHAAVGPRPAGGYPLLLLLDGDTTFDPAISHARSLNRPIVVAGLGYGEIERDVIVARRYYDLTTKAPDDAIPRAAGSPVPRTGGRDAYVALLQETVAPRLSHLYPIDPTRMTLFGHSLGGAFCLHQLYDGEGPFTDFAAADPSIWWNGGELWQRTLAWTGPARQGTTTVSITTSGRRGQRPGQSAVDARRTADLRAGPGGRAVAEQLTKLPHLAVSYADFPEETHGSLKPVAARGAVESTLIR</sequence>
<name>A0A0B1PYT6_9HYPH</name>
<evidence type="ECO:0000256" key="1">
    <source>
        <dbReference type="ARBA" id="ARBA00005622"/>
    </source>
</evidence>
<dbReference type="OrthoDB" id="9784036at2"/>
<dbReference type="Pfam" id="PF00756">
    <property type="entry name" value="Esterase"/>
    <property type="match status" value="1"/>
</dbReference>
<evidence type="ECO:0000256" key="3">
    <source>
        <dbReference type="SAM" id="MobiDB-lite"/>
    </source>
</evidence>
<gene>
    <name evidence="4" type="ORF">LA66_17275</name>
</gene>
<dbReference type="RefSeq" id="WP_039195180.1">
    <property type="nucleotide sequence ID" value="NZ_JRFJ01000005.1"/>
</dbReference>
<dbReference type="InterPro" id="IPR029058">
    <property type="entry name" value="AB_hydrolase_fold"/>
</dbReference>
<keyword evidence="2" id="KW-0378">Hydrolase</keyword>
<dbReference type="PROSITE" id="PS51257">
    <property type="entry name" value="PROKAR_LIPOPROTEIN"/>
    <property type="match status" value="1"/>
</dbReference>
<accession>A0A0B1PYT6</accession>
<dbReference type="GO" id="GO:0016788">
    <property type="term" value="F:hydrolase activity, acting on ester bonds"/>
    <property type="evidence" value="ECO:0007669"/>
    <property type="project" value="TreeGrafter"/>
</dbReference>
<dbReference type="InterPro" id="IPR052558">
    <property type="entry name" value="Siderophore_Hydrolase_D"/>
</dbReference>
<dbReference type="EMBL" id="JRFJ01000005">
    <property type="protein sequence ID" value="KHJ53673.1"/>
    <property type="molecule type" value="Genomic_DNA"/>
</dbReference>
<dbReference type="PANTHER" id="PTHR40841:SF2">
    <property type="entry name" value="SIDEROPHORE-DEGRADING ESTERASE (EUROFUNG)"/>
    <property type="match status" value="1"/>
</dbReference>
<evidence type="ECO:0000313" key="5">
    <source>
        <dbReference type="Proteomes" id="UP000030826"/>
    </source>
</evidence>
<organism evidence="4 5">
    <name type="scientific">Aureimonas altamirensis</name>
    <dbReference type="NCBI Taxonomy" id="370622"/>
    <lineage>
        <taxon>Bacteria</taxon>
        <taxon>Pseudomonadati</taxon>
        <taxon>Pseudomonadota</taxon>
        <taxon>Alphaproteobacteria</taxon>
        <taxon>Hyphomicrobiales</taxon>
        <taxon>Aurantimonadaceae</taxon>
        <taxon>Aureimonas</taxon>
    </lineage>
</organism>
<dbReference type="Gene3D" id="3.40.50.1820">
    <property type="entry name" value="alpha/beta hydrolase"/>
    <property type="match status" value="1"/>
</dbReference>
<dbReference type="AlphaFoldDB" id="A0A0B1PYT6"/>
<comment type="similarity">
    <text evidence="1">Belongs to the esterase D family.</text>
</comment>
<feature type="region of interest" description="Disordered" evidence="3">
    <location>
        <begin position="211"/>
        <end position="245"/>
    </location>
</feature>
<evidence type="ECO:0000256" key="2">
    <source>
        <dbReference type="ARBA" id="ARBA00022801"/>
    </source>
</evidence>
<proteinExistence type="inferred from homology"/>
<dbReference type="PANTHER" id="PTHR40841">
    <property type="entry name" value="SIDEROPHORE TRIACETYLFUSARININE C ESTERASE"/>
    <property type="match status" value="1"/>
</dbReference>
<dbReference type="SUPFAM" id="SSF53474">
    <property type="entry name" value="alpha/beta-Hydrolases"/>
    <property type="match status" value="1"/>
</dbReference>
<evidence type="ECO:0008006" key="6">
    <source>
        <dbReference type="Google" id="ProtNLM"/>
    </source>
</evidence>
<reference evidence="4 5" key="1">
    <citation type="submission" date="2014-09" db="EMBL/GenBank/DDBJ databases">
        <title>Isolation and characterization of Aurantimonas altamirensis ON-56566 from clinical sample following a dog bite.</title>
        <authorList>
            <person name="Eshaghi A."/>
            <person name="Li A."/>
            <person name="Shahinas D."/>
            <person name="Bahn P."/>
            <person name="Kus J.V."/>
            <person name="Patel S.N."/>
        </authorList>
    </citation>
    <scope>NUCLEOTIDE SEQUENCE [LARGE SCALE GENOMIC DNA]</scope>
    <source>
        <strain evidence="4 5">ON-56566</strain>
    </source>
</reference>
<dbReference type="STRING" id="370622.LA66_17275"/>
<dbReference type="Proteomes" id="UP000030826">
    <property type="component" value="Unassembled WGS sequence"/>
</dbReference>
<feature type="compositionally biased region" description="Polar residues" evidence="3">
    <location>
        <begin position="211"/>
        <end position="223"/>
    </location>
</feature>
<evidence type="ECO:0000313" key="4">
    <source>
        <dbReference type="EMBL" id="KHJ53673.1"/>
    </source>
</evidence>